<evidence type="ECO:0000256" key="8">
    <source>
        <dbReference type="ARBA" id="ARBA00054599"/>
    </source>
</evidence>
<sequence length="194" mass="21019">MTDFSNIRVGVLALQGAVSEHLTQIEALGATAVAVKHITQLAGLDALVLPGGESTAIGRLMREYGFIEAIREFSAQNKPIFGTCAGMILLAKQIIGGEPSHLDLMDIAVQRNAFGRQIDSFQADLTVKGLEAPFPAVFIRAPYIAQLLSSDIEVLAEIEGNVVLAKQNNLLACSFHPELTPDTRIMRLFMQMIK</sequence>
<evidence type="ECO:0000256" key="9">
    <source>
        <dbReference type="ARBA" id="ARBA00064749"/>
    </source>
</evidence>
<dbReference type="GO" id="GO:1903600">
    <property type="term" value="C:glutaminase complex"/>
    <property type="evidence" value="ECO:0007669"/>
    <property type="project" value="TreeGrafter"/>
</dbReference>
<dbReference type="EC" id="4.3.3.6" evidence="10"/>
<keyword evidence="2 10" id="KW-0378">Hydrolase</keyword>
<dbReference type="CDD" id="cd01749">
    <property type="entry name" value="GATase1_PB"/>
    <property type="match status" value="1"/>
</dbReference>
<dbReference type="Pfam" id="PF01174">
    <property type="entry name" value="SNO"/>
    <property type="match status" value="1"/>
</dbReference>
<dbReference type="FunFam" id="3.40.50.880:FF:000010">
    <property type="entry name" value="uncharacterized protein LOC100176842 isoform X2"/>
    <property type="match status" value="1"/>
</dbReference>
<comment type="function">
    <text evidence="8 10">Catalyzes the hydrolysis of glutamine to glutamate and ammonia as part of the biosynthesis of pyridoxal 5'-phosphate. The resulting ammonia molecule is channeled to the active site of PdxS.</text>
</comment>
<evidence type="ECO:0000256" key="4">
    <source>
        <dbReference type="ARBA" id="ARBA00022962"/>
    </source>
</evidence>
<comment type="catalytic activity">
    <reaction evidence="6 10">
        <text>aldehydo-D-ribose 5-phosphate + D-glyceraldehyde 3-phosphate + L-glutamine = pyridoxal 5'-phosphate + L-glutamate + phosphate + 3 H2O + H(+)</text>
        <dbReference type="Rhea" id="RHEA:31507"/>
        <dbReference type="ChEBI" id="CHEBI:15377"/>
        <dbReference type="ChEBI" id="CHEBI:15378"/>
        <dbReference type="ChEBI" id="CHEBI:29985"/>
        <dbReference type="ChEBI" id="CHEBI:43474"/>
        <dbReference type="ChEBI" id="CHEBI:58273"/>
        <dbReference type="ChEBI" id="CHEBI:58359"/>
        <dbReference type="ChEBI" id="CHEBI:59776"/>
        <dbReference type="ChEBI" id="CHEBI:597326"/>
        <dbReference type="EC" id="4.3.3.6"/>
    </reaction>
</comment>
<keyword evidence="5 10" id="KW-0456">Lyase</keyword>
<organism evidence="13 14">
    <name type="scientific">Nicoletella semolina</name>
    <dbReference type="NCBI Taxonomy" id="271160"/>
    <lineage>
        <taxon>Bacteria</taxon>
        <taxon>Pseudomonadati</taxon>
        <taxon>Pseudomonadota</taxon>
        <taxon>Gammaproteobacteria</taxon>
        <taxon>Pasteurellales</taxon>
        <taxon>Pasteurellaceae</taxon>
        <taxon>Nicoletella</taxon>
    </lineage>
</organism>
<gene>
    <name evidence="10" type="primary">pdxT</name>
    <name evidence="13" type="ORF">EV693_11419</name>
</gene>
<comment type="caution">
    <text evidence="13">The sequence shown here is derived from an EMBL/GenBank/DDBJ whole genome shotgun (WGS) entry which is preliminary data.</text>
</comment>
<dbReference type="PIRSF" id="PIRSF005639">
    <property type="entry name" value="Glut_amidoT_SNO"/>
    <property type="match status" value="1"/>
</dbReference>
<feature type="binding site" evidence="10 12">
    <location>
        <begin position="52"/>
        <end position="54"/>
    </location>
    <ligand>
        <name>L-glutamine</name>
        <dbReference type="ChEBI" id="CHEBI:58359"/>
    </ligand>
</feature>
<dbReference type="PANTHER" id="PTHR31559:SF0">
    <property type="entry name" value="PYRIDOXAL 5'-PHOSPHATE SYNTHASE SUBUNIT SNO1-RELATED"/>
    <property type="match status" value="1"/>
</dbReference>
<evidence type="ECO:0000256" key="6">
    <source>
        <dbReference type="ARBA" id="ARBA00047992"/>
    </source>
</evidence>
<dbReference type="GO" id="GO:0008614">
    <property type="term" value="P:pyridoxine metabolic process"/>
    <property type="evidence" value="ECO:0007669"/>
    <property type="project" value="TreeGrafter"/>
</dbReference>
<comment type="subunit">
    <text evidence="9 10">In the presence of PdxS, forms a dodecamer of heterodimers. Only shows activity in the heterodimer.</text>
</comment>
<comment type="pathway">
    <text evidence="10">Cofactor biosynthesis; pyridoxal 5'-phosphate biosynthesis.</text>
</comment>
<keyword evidence="14" id="KW-1185">Reference proteome</keyword>
<proteinExistence type="inferred from homology"/>
<dbReference type="GO" id="GO:0005829">
    <property type="term" value="C:cytosol"/>
    <property type="evidence" value="ECO:0007669"/>
    <property type="project" value="TreeGrafter"/>
</dbReference>
<evidence type="ECO:0000256" key="2">
    <source>
        <dbReference type="ARBA" id="ARBA00022801"/>
    </source>
</evidence>
<dbReference type="PANTHER" id="PTHR31559">
    <property type="entry name" value="PYRIDOXAL 5'-PHOSPHATE SYNTHASE SUBUNIT SNO"/>
    <property type="match status" value="1"/>
</dbReference>
<dbReference type="PROSITE" id="PS51130">
    <property type="entry name" value="PDXT_SNO_2"/>
    <property type="match status" value="1"/>
</dbReference>
<accession>A0A4R2N5G3</accession>
<dbReference type="RefSeq" id="WP_132501891.1">
    <property type="nucleotide sequence ID" value="NZ_LVXA01000001.1"/>
</dbReference>
<feature type="binding site" evidence="10 12">
    <location>
        <begin position="139"/>
        <end position="140"/>
    </location>
    <ligand>
        <name>L-glutamine</name>
        <dbReference type="ChEBI" id="CHEBI:58359"/>
    </ligand>
</feature>
<dbReference type="EMBL" id="SLXJ01000014">
    <property type="protein sequence ID" value="TCP16102.1"/>
    <property type="molecule type" value="Genomic_DNA"/>
</dbReference>
<dbReference type="PROSITE" id="PS51273">
    <property type="entry name" value="GATASE_TYPE_1"/>
    <property type="match status" value="1"/>
</dbReference>
<evidence type="ECO:0000313" key="14">
    <source>
        <dbReference type="Proteomes" id="UP000295537"/>
    </source>
</evidence>
<dbReference type="PROSITE" id="PS01236">
    <property type="entry name" value="PDXT_SNO_1"/>
    <property type="match status" value="1"/>
</dbReference>
<dbReference type="SUPFAM" id="SSF52317">
    <property type="entry name" value="Class I glutamine amidotransferase-like"/>
    <property type="match status" value="1"/>
</dbReference>
<comment type="similarity">
    <text evidence="1 10">Belongs to the glutaminase PdxT/SNO family.</text>
</comment>
<feature type="binding site" evidence="10 12">
    <location>
        <position position="111"/>
    </location>
    <ligand>
        <name>L-glutamine</name>
        <dbReference type="ChEBI" id="CHEBI:58359"/>
    </ligand>
</feature>
<evidence type="ECO:0000256" key="1">
    <source>
        <dbReference type="ARBA" id="ARBA00008345"/>
    </source>
</evidence>
<evidence type="ECO:0000256" key="11">
    <source>
        <dbReference type="PIRSR" id="PIRSR005639-1"/>
    </source>
</evidence>
<dbReference type="GO" id="GO:0042823">
    <property type="term" value="P:pyridoxal phosphate biosynthetic process"/>
    <property type="evidence" value="ECO:0007669"/>
    <property type="project" value="UniProtKB-UniRule"/>
</dbReference>
<dbReference type="InterPro" id="IPR002161">
    <property type="entry name" value="PdxT/SNO"/>
</dbReference>
<dbReference type="InterPro" id="IPR021196">
    <property type="entry name" value="PdxT/SNO_CS"/>
</dbReference>
<dbReference type="Gene3D" id="3.40.50.880">
    <property type="match status" value="1"/>
</dbReference>
<keyword evidence="3 10" id="KW-0663">Pyridoxal phosphate</keyword>
<reference evidence="13 14" key="1">
    <citation type="submission" date="2019-03" db="EMBL/GenBank/DDBJ databases">
        <title>Genomic Encyclopedia of Type Strains, Phase IV (KMG-IV): sequencing the most valuable type-strain genomes for metagenomic binning, comparative biology and taxonomic classification.</title>
        <authorList>
            <person name="Goeker M."/>
        </authorList>
    </citation>
    <scope>NUCLEOTIDE SEQUENCE [LARGE SCALE GENOMIC DNA]</scope>
    <source>
        <strain evidence="13 14">DSM 16380</strain>
    </source>
</reference>
<dbReference type="HAMAP" id="MF_01615">
    <property type="entry name" value="PdxT"/>
    <property type="match status" value="1"/>
</dbReference>
<evidence type="ECO:0000256" key="12">
    <source>
        <dbReference type="PIRSR" id="PIRSR005639-2"/>
    </source>
</evidence>
<evidence type="ECO:0000256" key="5">
    <source>
        <dbReference type="ARBA" id="ARBA00023239"/>
    </source>
</evidence>
<feature type="active site" description="Charge relay system" evidence="10 11">
    <location>
        <position position="176"/>
    </location>
</feature>
<evidence type="ECO:0000256" key="7">
    <source>
        <dbReference type="ARBA" id="ARBA00049534"/>
    </source>
</evidence>
<evidence type="ECO:0000256" key="10">
    <source>
        <dbReference type="HAMAP-Rule" id="MF_01615"/>
    </source>
</evidence>
<dbReference type="EC" id="3.5.1.2" evidence="10"/>
<dbReference type="InterPro" id="IPR029062">
    <property type="entry name" value="Class_I_gatase-like"/>
</dbReference>
<dbReference type="AlphaFoldDB" id="A0A4R2N5G3"/>
<feature type="active site" description="Charge relay system" evidence="10 11">
    <location>
        <position position="178"/>
    </location>
</feature>
<keyword evidence="4 10" id="KW-0315">Glutamine amidotransferase</keyword>
<comment type="catalytic activity">
    <reaction evidence="7 10">
        <text>L-glutamine + H2O = L-glutamate + NH4(+)</text>
        <dbReference type="Rhea" id="RHEA:15889"/>
        <dbReference type="ChEBI" id="CHEBI:15377"/>
        <dbReference type="ChEBI" id="CHEBI:28938"/>
        <dbReference type="ChEBI" id="CHEBI:29985"/>
        <dbReference type="ChEBI" id="CHEBI:58359"/>
        <dbReference type="EC" id="3.5.1.2"/>
    </reaction>
</comment>
<dbReference type="GO" id="GO:0036381">
    <property type="term" value="F:pyridoxal 5'-phosphate synthase (glutamine hydrolysing) activity"/>
    <property type="evidence" value="ECO:0007669"/>
    <property type="project" value="UniProtKB-UniRule"/>
</dbReference>
<evidence type="ECO:0000313" key="13">
    <source>
        <dbReference type="EMBL" id="TCP16102.1"/>
    </source>
</evidence>
<feature type="active site" description="Nucleophile" evidence="10 11">
    <location>
        <position position="84"/>
    </location>
</feature>
<dbReference type="UniPathway" id="UPA00245"/>
<dbReference type="OrthoDB" id="9810320at2"/>
<name>A0A4R2N5G3_9PAST</name>
<protein>
    <recommendedName>
        <fullName evidence="10">Pyridoxal 5'-phosphate synthase subunit PdxT</fullName>
        <ecNumber evidence="10">4.3.3.6</ecNumber>
    </recommendedName>
    <alternativeName>
        <fullName evidence="10">Pdx2</fullName>
    </alternativeName>
    <alternativeName>
        <fullName evidence="10">Pyridoxal 5'-phosphate synthase glutaminase subunit</fullName>
        <ecNumber evidence="10">3.5.1.2</ecNumber>
    </alternativeName>
</protein>
<evidence type="ECO:0000256" key="3">
    <source>
        <dbReference type="ARBA" id="ARBA00022898"/>
    </source>
</evidence>
<dbReference type="GO" id="GO:0006543">
    <property type="term" value="P:L-glutamine catabolic process"/>
    <property type="evidence" value="ECO:0007669"/>
    <property type="project" value="UniProtKB-UniRule"/>
</dbReference>
<dbReference type="Proteomes" id="UP000295537">
    <property type="component" value="Unassembled WGS sequence"/>
</dbReference>
<dbReference type="NCBIfam" id="TIGR03800">
    <property type="entry name" value="PLP_synth_Pdx2"/>
    <property type="match status" value="1"/>
</dbReference>
<dbReference type="GO" id="GO:0004359">
    <property type="term" value="F:glutaminase activity"/>
    <property type="evidence" value="ECO:0007669"/>
    <property type="project" value="UniProtKB-UniRule"/>
</dbReference>